<evidence type="ECO:0000256" key="1">
    <source>
        <dbReference type="SAM" id="MobiDB-lite"/>
    </source>
</evidence>
<proteinExistence type="predicted"/>
<dbReference type="EMBL" id="KB743211">
    <property type="protein sequence ID" value="EOB00287.1"/>
    <property type="molecule type" value="Genomic_DNA"/>
</dbReference>
<organism evidence="2 3">
    <name type="scientific">Anas platyrhynchos</name>
    <name type="common">Mallard</name>
    <name type="synonym">Anas boschas</name>
    <dbReference type="NCBI Taxonomy" id="8839"/>
    <lineage>
        <taxon>Eukaryota</taxon>
        <taxon>Metazoa</taxon>
        <taxon>Chordata</taxon>
        <taxon>Craniata</taxon>
        <taxon>Vertebrata</taxon>
        <taxon>Euteleostomi</taxon>
        <taxon>Archelosauria</taxon>
        <taxon>Archosauria</taxon>
        <taxon>Dinosauria</taxon>
        <taxon>Saurischia</taxon>
        <taxon>Theropoda</taxon>
        <taxon>Coelurosauria</taxon>
        <taxon>Aves</taxon>
        <taxon>Neognathae</taxon>
        <taxon>Galloanserae</taxon>
        <taxon>Anseriformes</taxon>
        <taxon>Anatidae</taxon>
        <taxon>Anatinae</taxon>
        <taxon>Anas</taxon>
    </lineage>
</organism>
<protein>
    <submittedName>
        <fullName evidence="2">Uncharacterized protein</fullName>
    </submittedName>
</protein>
<evidence type="ECO:0000313" key="2">
    <source>
        <dbReference type="EMBL" id="EOB00287.1"/>
    </source>
</evidence>
<name>R0JSX5_ANAPL</name>
<keyword evidence="3" id="KW-1185">Reference proteome</keyword>
<reference evidence="3" key="1">
    <citation type="journal article" date="2013" name="Nat. Genet.">
        <title>The duck genome and transcriptome provide insight into an avian influenza virus reservoir species.</title>
        <authorList>
            <person name="Huang Y."/>
            <person name="Li Y."/>
            <person name="Burt D.W."/>
            <person name="Chen H."/>
            <person name="Zhang Y."/>
            <person name="Qian W."/>
            <person name="Kim H."/>
            <person name="Gan S."/>
            <person name="Zhao Y."/>
            <person name="Li J."/>
            <person name="Yi K."/>
            <person name="Feng H."/>
            <person name="Zhu P."/>
            <person name="Li B."/>
            <person name="Liu Q."/>
            <person name="Fairley S."/>
            <person name="Magor K.E."/>
            <person name="Du Z."/>
            <person name="Hu X."/>
            <person name="Goodman L."/>
            <person name="Tafer H."/>
            <person name="Vignal A."/>
            <person name="Lee T."/>
            <person name="Kim K.W."/>
            <person name="Sheng Z."/>
            <person name="An Y."/>
            <person name="Searle S."/>
            <person name="Herrero J."/>
            <person name="Groenen M.A."/>
            <person name="Crooijmans R.P."/>
            <person name="Faraut T."/>
            <person name="Cai Q."/>
            <person name="Webster R.G."/>
            <person name="Aldridge J.R."/>
            <person name="Warren W.C."/>
            <person name="Bartschat S."/>
            <person name="Kehr S."/>
            <person name="Marz M."/>
            <person name="Stadler P.F."/>
            <person name="Smith J."/>
            <person name="Kraus R.H."/>
            <person name="Zhao Y."/>
            <person name="Ren L."/>
            <person name="Fei J."/>
            <person name="Morisson M."/>
            <person name="Kaiser P."/>
            <person name="Griffin D.K."/>
            <person name="Rao M."/>
            <person name="Pitel F."/>
            <person name="Wang J."/>
            <person name="Li N."/>
        </authorList>
    </citation>
    <scope>NUCLEOTIDE SEQUENCE [LARGE SCALE GENOMIC DNA]</scope>
</reference>
<feature type="region of interest" description="Disordered" evidence="1">
    <location>
        <begin position="57"/>
        <end position="110"/>
    </location>
</feature>
<accession>R0JSX5</accession>
<evidence type="ECO:0000313" key="3">
    <source>
        <dbReference type="Proteomes" id="UP000296049"/>
    </source>
</evidence>
<dbReference type="AlphaFoldDB" id="R0JSX5"/>
<dbReference type="Proteomes" id="UP000296049">
    <property type="component" value="Unassembled WGS sequence"/>
</dbReference>
<sequence length="315" mass="34824">MSLTTTPKGAQKAPSMPLLRQEQELGPLNHQMRQTWSQQTGTRSEAAIRSVCMVPASSTKPKMQAQREHEASALNSSSHAEHPGLENRWLNPHKHMPEKRGDQTDQDSPLHGRASLQAYQITTSVIPNLLTITKTRPFLEPWRFTHLAFNRQSCTNNKGVTPTVEVLQRCQREVAPGTAVKSYNEAVCKRETKGNALCDGLVTCEVPPNNTKVCATGRTSDEAGAFVDDEDEDEGDQFQGAEQPLLSKKNNRKNHCTRREENSSVSDSVVLDAAFVQLQQCCAEMWFPHTDTLPPSSSSGDVFSLLQLQLSNCVG</sequence>
<gene>
    <name evidence="2" type="ORF">Anapl_07719</name>
</gene>